<keyword evidence="1" id="KW-0812">Transmembrane</keyword>
<keyword evidence="3" id="KW-1185">Reference proteome</keyword>
<comment type="caution">
    <text evidence="2">The sequence shown here is derived from an EMBL/GenBank/DDBJ whole genome shotgun (WGS) entry which is preliminary data.</text>
</comment>
<dbReference type="AlphaFoldDB" id="A0A7W7T5I3"/>
<evidence type="ECO:0000313" key="2">
    <source>
        <dbReference type="EMBL" id="MBB4966974.1"/>
    </source>
</evidence>
<name>A0A7W7T5I3_9PSEU</name>
<proteinExistence type="predicted"/>
<dbReference type="EMBL" id="JACHJS010000001">
    <property type="protein sequence ID" value="MBB4966974.1"/>
    <property type="molecule type" value="Genomic_DNA"/>
</dbReference>
<feature type="transmembrane region" description="Helical" evidence="1">
    <location>
        <begin position="73"/>
        <end position="91"/>
    </location>
</feature>
<accession>A0A7W7T5I3</accession>
<evidence type="ECO:0000256" key="1">
    <source>
        <dbReference type="SAM" id="Phobius"/>
    </source>
</evidence>
<sequence length="94" mass="9965">MIKTFLETGPGHLKARVGALPLGGDADEGVDHQVVDWAMGGLPDAAARDVEARVHGYLQEAADLGSALAKRQCVLWLVACVPVLLLIGLLFKFT</sequence>
<keyword evidence="1" id="KW-0472">Membrane</keyword>
<gene>
    <name evidence="2" type="ORF">F4559_004333</name>
</gene>
<evidence type="ECO:0000313" key="3">
    <source>
        <dbReference type="Proteomes" id="UP000542674"/>
    </source>
</evidence>
<organism evidence="2 3">
    <name type="scientific">Saccharothrix violaceirubra</name>
    <dbReference type="NCBI Taxonomy" id="413306"/>
    <lineage>
        <taxon>Bacteria</taxon>
        <taxon>Bacillati</taxon>
        <taxon>Actinomycetota</taxon>
        <taxon>Actinomycetes</taxon>
        <taxon>Pseudonocardiales</taxon>
        <taxon>Pseudonocardiaceae</taxon>
        <taxon>Saccharothrix</taxon>
    </lineage>
</organism>
<dbReference type="RefSeq" id="WP_184671316.1">
    <property type="nucleotide sequence ID" value="NZ_BAABAI010000037.1"/>
</dbReference>
<dbReference type="Proteomes" id="UP000542674">
    <property type="component" value="Unassembled WGS sequence"/>
</dbReference>
<keyword evidence="1" id="KW-1133">Transmembrane helix</keyword>
<protein>
    <submittedName>
        <fullName evidence="2">Uncharacterized protein</fullName>
    </submittedName>
</protein>
<reference evidence="2 3" key="1">
    <citation type="submission" date="2020-08" db="EMBL/GenBank/DDBJ databases">
        <title>Sequencing the genomes of 1000 actinobacteria strains.</title>
        <authorList>
            <person name="Klenk H.-P."/>
        </authorList>
    </citation>
    <scope>NUCLEOTIDE SEQUENCE [LARGE SCALE GENOMIC DNA]</scope>
    <source>
        <strain evidence="2 3">DSM 45084</strain>
    </source>
</reference>